<feature type="compositionally biased region" description="Acidic residues" evidence="1">
    <location>
        <begin position="238"/>
        <end position="265"/>
    </location>
</feature>
<keyword evidence="2" id="KW-0472">Membrane</keyword>
<evidence type="ECO:0000313" key="3">
    <source>
        <dbReference type="Proteomes" id="UP000887540"/>
    </source>
</evidence>
<evidence type="ECO:0000256" key="2">
    <source>
        <dbReference type="SAM" id="Phobius"/>
    </source>
</evidence>
<dbReference type="Proteomes" id="UP000887540">
    <property type="component" value="Unplaced"/>
</dbReference>
<organism evidence="3 4">
    <name type="scientific">Acrobeloides nanus</name>
    <dbReference type="NCBI Taxonomy" id="290746"/>
    <lineage>
        <taxon>Eukaryota</taxon>
        <taxon>Metazoa</taxon>
        <taxon>Ecdysozoa</taxon>
        <taxon>Nematoda</taxon>
        <taxon>Chromadorea</taxon>
        <taxon>Rhabditida</taxon>
        <taxon>Tylenchina</taxon>
        <taxon>Cephalobomorpha</taxon>
        <taxon>Cephaloboidea</taxon>
        <taxon>Cephalobidae</taxon>
        <taxon>Acrobeloides</taxon>
    </lineage>
</organism>
<evidence type="ECO:0000313" key="4">
    <source>
        <dbReference type="WBParaSite" id="ACRNAN_scaffold8751.g28249.t1"/>
    </source>
</evidence>
<feature type="transmembrane region" description="Helical" evidence="2">
    <location>
        <begin position="191"/>
        <end position="214"/>
    </location>
</feature>
<feature type="region of interest" description="Disordered" evidence="1">
    <location>
        <begin position="225"/>
        <end position="265"/>
    </location>
</feature>
<reference evidence="4" key="1">
    <citation type="submission" date="2022-11" db="UniProtKB">
        <authorList>
            <consortium name="WormBaseParasite"/>
        </authorList>
    </citation>
    <scope>IDENTIFICATION</scope>
</reference>
<keyword evidence="3" id="KW-1185">Reference proteome</keyword>
<dbReference type="AlphaFoldDB" id="A0A914ELA7"/>
<accession>A0A914ELA7</accession>
<keyword evidence="2" id="KW-1133">Transmembrane helix</keyword>
<proteinExistence type="predicted"/>
<dbReference type="WBParaSite" id="ACRNAN_scaffold8751.g28249.t1">
    <property type="protein sequence ID" value="ACRNAN_scaffold8751.g28249.t1"/>
    <property type="gene ID" value="ACRNAN_scaffold8751.g28249"/>
</dbReference>
<feature type="region of interest" description="Disordered" evidence="1">
    <location>
        <begin position="163"/>
        <end position="183"/>
    </location>
</feature>
<protein>
    <submittedName>
        <fullName evidence="4">Uncharacterized protein</fullName>
    </submittedName>
</protein>
<name>A0A914ELA7_9BILA</name>
<sequence>MKFYWNPYCGPLELKLAYVHTTENWSCTFYDYDPNNLGQVKEHVFYFKQKFTIGNWGNRAEITADDTSDTEPFTYDCKDFVTEPIVGFHPIIGLINDKRNQLNFVYYVGELDRNCGIVITLIKKDEVSLNYTVDDCSTTTSTSTSQQPTLHLTEHSLGNFSETPFIPITDSETPNEDSGENSDSSGISIPWIIGIVFGCLFLVVIVVIVIIVLLRWRLHLKSREDMKDVENGSAQEEINNEQESDQSNAEEEEEGDEDTEEEESG</sequence>
<evidence type="ECO:0000256" key="1">
    <source>
        <dbReference type="SAM" id="MobiDB-lite"/>
    </source>
</evidence>
<keyword evidence="2" id="KW-0812">Transmembrane</keyword>